<organism evidence="7 8">
    <name type="scientific">Botryotinia fuckeliana (strain T4)</name>
    <name type="common">Noble rot fungus</name>
    <name type="synonym">Botrytis cinerea</name>
    <dbReference type="NCBI Taxonomy" id="999810"/>
    <lineage>
        <taxon>Eukaryota</taxon>
        <taxon>Fungi</taxon>
        <taxon>Dikarya</taxon>
        <taxon>Ascomycota</taxon>
        <taxon>Pezizomycotina</taxon>
        <taxon>Leotiomycetes</taxon>
        <taxon>Helotiales</taxon>
        <taxon>Sclerotiniaceae</taxon>
        <taxon>Botrytis</taxon>
    </lineage>
</organism>
<evidence type="ECO:0000256" key="2">
    <source>
        <dbReference type="ARBA" id="ARBA00022692"/>
    </source>
</evidence>
<proteinExistence type="predicted"/>
<name>G2XR36_BOTF4</name>
<reference evidence="8" key="1">
    <citation type="journal article" date="2011" name="PLoS Genet.">
        <title>Genomic analysis of the necrotrophic fungal pathogens Sclerotinia sclerotiorum and Botrytis cinerea.</title>
        <authorList>
            <person name="Amselem J."/>
            <person name="Cuomo C.A."/>
            <person name="van Kan J.A."/>
            <person name="Viaud M."/>
            <person name="Benito E.P."/>
            <person name="Couloux A."/>
            <person name="Coutinho P.M."/>
            <person name="de Vries R.P."/>
            <person name="Dyer P.S."/>
            <person name="Fillinger S."/>
            <person name="Fournier E."/>
            <person name="Gout L."/>
            <person name="Hahn M."/>
            <person name="Kohn L."/>
            <person name="Lapalu N."/>
            <person name="Plummer K.M."/>
            <person name="Pradier J.M."/>
            <person name="Quevillon E."/>
            <person name="Sharon A."/>
            <person name="Simon A."/>
            <person name="ten Have A."/>
            <person name="Tudzynski B."/>
            <person name="Tudzynski P."/>
            <person name="Wincker P."/>
            <person name="Andrew M."/>
            <person name="Anthouard V."/>
            <person name="Beever R.E."/>
            <person name="Beffa R."/>
            <person name="Benoit I."/>
            <person name="Bouzid O."/>
            <person name="Brault B."/>
            <person name="Chen Z."/>
            <person name="Choquer M."/>
            <person name="Collemare J."/>
            <person name="Cotton P."/>
            <person name="Danchin E.G."/>
            <person name="Da Silva C."/>
            <person name="Gautier A."/>
            <person name="Giraud C."/>
            <person name="Giraud T."/>
            <person name="Gonzalez C."/>
            <person name="Grossetete S."/>
            <person name="Guldener U."/>
            <person name="Henrissat B."/>
            <person name="Howlett B.J."/>
            <person name="Kodira C."/>
            <person name="Kretschmer M."/>
            <person name="Lappartient A."/>
            <person name="Leroch M."/>
            <person name="Levis C."/>
            <person name="Mauceli E."/>
            <person name="Neuveglise C."/>
            <person name="Oeser B."/>
            <person name="Pearson M."/>
            <person name="Poulain J."/>
            <person name="Poussereau N."/>
            <person name="Quesneville H."/>
            <person name="Rascle C."/>
            <person name="Schumacher J."/>
            <person name="Segurens B."/>
            <person name="Sexton A."/>
            <person name="Silva E."/>
            <person name="Sirven C."/>
            <person name="Soanes D.M."/>
            <person name="Talbot N.J."/>
            <person name="Templeton M."/>
            <person name="Yandava C."/>
            <person name="Yarden O."/>
            <person name="Zeng Q."/>
            <person name="Rollins J.A."/>
            <person name="Lebrun M.H."/>
            <person name="Dickman M."/>
        </authorList>
    </citation>
    <scope>NUCLEOTIDE SEQUENCE [LARGE SCALE GENOMIC DNA]</scope>
    <source>
        <strain evidence="8">T4</strain>
    </source>
</reference>
<feature type="compositionally biased region" description="Basic and acidic residues" evidence="5">
    <location>
        <begin position="332"/>
        <end position="351"/>
    </location>
</feature>
<feature type="region of interest" description="Disordered" evidence="5">
    <location>
        <begin position="308"/>
        <end position="375"/>
    </location>
</feature>
<dbReference type="PANTHER" id="PTHR15549">
    <property type="entry name" value="PAIRED IMMUNOGLOBULIN-LIKE TYPE 2 RECEPTOR"/>
    <property type="match status" value="1"/>
</dbReference>
<sequence>MYQQAPSKHYQLSSTSSMRRSKNLRATFILSVEKVNNAVSDAAGILASAPPNYVISVDTVTISPSTGSNLAPPKSSVTQSPSNSFPDPNVLVITTFSTTTIPYVDPVTQVPTLSSVQATTEHVAPGTSSTSVLFGFPVASAVPSSATNIIPSSTILSNIIPTSLTTNPTLTPSYIVPTTLETSSSTPSPQSTQAPASLTSTTPLPTNSNTSTSHLGAYIGGAVGGAAVIILFLLAIFCLARRRKRRSPKHHPDRPAFIGGYELKLDKVGDLQRVVHEKIIRRNTFEAWKSGVVPGLKQDVDGMAGESEISISGGTPQTGYSSPLGDVPEGVISRDPDQEGREFGGEERSEVGDDEDGYAVSPMEEEQTPSRPVSGISPLIFEWENRTNQRVDSNTDTVSNINLTQMTLKSKDKNPATYSRNSSENSTNNTISSGFSSLGRAPD</sequence>
<evidence type="ECO:0000256" key="4">
    <source>
        <dbReference type="ARBA" id="ARBA00023136"/>
    </source>
</evidence>
<evidence type="ECO:0000313" key="7">
    <source>
        <dbReference type="EMBL" id="CCD43204.1"/>
    </source>
</evidence>
<dbReference type="OrthoDB" id="3561832at2759"/>
<feature type="compositionally biased region" description="Polar residues" evidence="5">
    <location>
        <begin position="309"/>
        <end position="321"/>
    </location>
</feature>
<dbReference type="HOGENOM" id="CLU_733597_0_0_1"/>
<evidence type="ECO:0000313" key="8">
    <source>
        <dbReference type="Proteomes" id="UP000008177"/>
    </source>
</evidence>
<dbReference type="GO" id="GO:0071944">
    <property type="term" value="C:cell periphery"/>
    <property type="evidence" value="ECO:0007669"/>
    <property type="project" value="UniProtKB-ARBA"/>
</dbReference>
<dbReference type="EMBL" id="FQ790255">
    <property type="protein sequence ID" value="CCD43204.1"/>
    <property type="molecule type" value="Genomic_DNA"/>
</dbReference>
<gene>
    <name evidence="7" type="ORF">BofuT4_P013130.1</name>
</gene>
<dbReference type="InterPro" id="IPR051694">
    <property type="entry name" value="Immunoregulatory_rcpt-like"/>
</dbReference>
<dbReference type="GO" id="GO:0016020">
    <property type="term" value="C:membrane"/>
    <property type="evidence" value="ECO:0007669"/>
    <property type="project" value="UniProtKB-SubCell"/>
</dbReference>
<evidence type="ECO:0000256" key="1">
    <source>
        <dbReference type="ARBA" id="ARBA00004167"/>
    </source>
</evidence>
<evidence type="ECO:0000256" key="5">
    <source>
        <dbReference type="SAM" id="MobiDB-lite"/>
    </source>
</evidence>
<keyword evidence="4 6" id="KW-0472">Membrane</keyword>
<feature type="region of interest" description="Disordered" evidence="5">
    <location>
        <begin position="179"/>
        <end position="207"/>
    </location>
</feature>
<feature type="region of interest" description="Disordered" evidence="5">
    <location>
        <begin position="404"/>
        <end position="443"/>
    </location>
</feature>
<accession>G2XR36</accession>
<protein>
    <submittedName>
        <fullName evidence="7">Uncharacterized protein</fullName>
    </submittedName>
</protein>
<keyword evidence="3 6" id="KW-1133">Transmembrane helix</keyword>
<evidence type="ECO:0000256" key="6">
    <source>
        <dbReference type="SAM" id="Phobius"/>
    </source>
</evidence>
<evidence type="ECO:0000256" key="3">
    <source>
        <dbReference type="ARBA" id="ARBA00022989"/>
    </source>
</evidence>
<dbReference type="InParanoid" id="G2XR36"/>
<feature type="compositionally biased region" description="Low complexity" evidence="5">
    <location>
        <begin position="417"/>
        <end position="433"/>
    </location>
</feature>
<feature type="compositionally biased region" description="Acidic residues" evidence="5">
    <location>
        <begin position="352"/>
        <end position="367"/>
    </location>
</feature>
<dbReference type="STRING" id="999810.G2XR36"/>
<dbReference type="Proteomes" id="UP000008177">
    <property type="component" value="Unplaced contigs"/>
</dbReference>
<dbReference type="AlphaFoldDB" id="G2XR36"/>
<comment type="subcellular location">
    <subcellularLocation>
        <location evidence="1">Membrane</location>
        <topology evidence="1">Single-pass membrane protein</topology>
    </subcellularLocation>
</comment>
<keyword evidence="2 6" id="KW-0812">Transmembrane</keyword>
<feature type="transmembrane region" description="Helical" evidence="6">
    <location>
        <begin position="215"/>
        <end position="240"/>
    </location>
</feature>